<dbReference type="KEGG" id="vgu:HYG85_22455"/>
<dbReference type="InterPro" id="IPR028979">
    <property type="entry name" value="Ser_kin/Pase_Hpr-like_N_sf"/>
</dbReference>
<dbReference type="Gene3D" id="3.40.1390.20">
    <property type="entry name" value="HprK N-terminal domain-like"/>
    <property type="match status" value="1"/>
</dbReference>
<dbReference type="SUPFAM" id="SSF75138">
    <property type="entry name" value="HprK N-terminal domain-like"/>
    <property type="match status" value="1"/>
</dbReference>
<evidence type="ECO:0008006" key="3">
    <source>
        <dbReference type="Google" id="ProtNLM"/>
    </source>
</evidence>
<gene>
    <name evidence="1" type="ORF">HYG85_22455</name>
</gene>
<sequence>MLVSEIREILDADILTGEDMLDLNIDYGYGCDLMSDVLAFVRNDIILLSGLVHPQVIRTAEMLDINAIAFVRGKRPSSELIRMAEMKNIILLTTKHTLFTACGLLYKNGLEGEEIAHDEDSL</sequence>
<name>A0A8J8SEB3_9FIRM</name>
<dbReference type="RefSeq" id="WP_113675109.1">
    <property type="nucleotide sequence ID" value="NZ_CAJXUH010000007.1"/>
</dbReference>
<evidence type="ECO:0000313" key="1">
    <source>
        <dbReference type="EMBL" id="QUH31539.1"/>
    </source>
</evidence>
<proteinExistence type="predicted"/>
<organism evidence="1 2">
    <name type="scientific">Vallitalea guaymasensis</name>
    <dbReference type="NCBI Taxonomy" id="1185412"/>
    <lineage>
        <taxon>Bacteria</taxon>
        <taxon>Bacillati</taxon>
        <taxon>Bacillota</taxon>
        <taxon>Clostridia</taxon>
        <taxon>Lachnospirales</taxon>
        <taxon>Vallitaleaceae</taxon>
        <taxon>Vallitalea</taxon>
    </lineage>
</organism>
<keyword evidence="2" id="KW-1185">Reference proteome</keyword>
<dbReference type="AlphaFoldDB" id="A0A8J8SEB3"/>
<dbReference type="OrthoDB" id="9800390at2"/>
<dbReference type="EMBL" id="CP058561">
    <property type="protein sequence ID" value="QUH31539.1"/>
    <property type="molecule type" value="Genomic_DNA"/>
</dbReference>
<reference evidence="1 2" key="1">
    <citation type="submission" date="2020-07" db="EMBL/GenBank/DDBJ databases">
        <title>Vallitalea guaymasensis genome.</title>
        <authorList>
            <person name="Postec A."/>
        </authorList>
    </citation>
    <scope>NUCLEOTIDE SEQUENCE [LARGE SCALE GENOMIC DNA]</scope>
    <source>
        <strain evidence="1 2">Ra1766G1</strain>
    </source>
</reference>
<accession>A0A8J8SEB3</accession>
<dbReference type="Proteomes" id="UP000677305">
    <property type="component" value="Chromosome"/>
</dbReference>
<evidence type="ECO:0000313" key="2">
    <source>
        <dbReference type="Proteomes" id="UP000677305"/>
    </source>
</evidence>
<protein>
    <recommendedName>
        <fullName evidence="3">DRTGG domain-containing protein</fullName>
    </recommendedName>
</protein>